<keyword evidence="3" id="KW-1185">Reference proteome</keyword>
<proteinExistence type="predicted"/>
<dbReference type="InterPro" id="IPR020843">
    <property type="entry name" value="ER"/>
</dbReference>
<dbReference type="SMART" id="SM00829">
    <property type="entry name" value="PKS_ER"/>
    <property type="match status" value="1"/>
</dbReference>
<accession>A0A7C9TI19</accession>
<dbReference type="AlphaFoldDB" id="A0A7C9TI19"/>
<dbReference type="PANTHER" id="PTHR43677">
    <property type="entry name" value="SHORT-CHAIN DEHYDROGENASE/REDUCTASE"/>
    <property type="match status" value="1"/>
</dbReference>
<evidence type="ECO:0000259" key="1">
    <source>
        <dbReference type="SMART" id="SM00829"/>
    </source>
</evidence>
<dbReference type="InterPro" id="IPR051397">
    <property type="entry name" value="Zn-ADH-like_protein"/>
</dbReference>
<comment type="caution">
    <text evidence="2">The sequence shown here is derived from an EMBL/GenBank/DDBJ whole genome shotgun (WGS) entry which is preliminary data.</text>
</comment>
<dbReference type="InterPro" id="IPR013154">
    <property type="entry name" value="ADH-like_N"/>
</dbReference>
<dbReference type="CDD" id="cd08241">
    <property type="entry name" value="QOR1"/>
    <property type="match status" value="1"/>
</dbReference>
<feature type="domain" description="Enoyl reductase (ER)" evidence="1">
    <location>
        <begin position="11"/>
        <end position="322"/>
    </location>
</feature>
<dbReference type="Gene3D" id="3.40.50.720">
    <property type="entry name" value="NAD(P)-binding Rossmann-like Domain"/>
    <property type="match status" value="1"/>
</dbReference>
<dbReference type="PANTHER" id="PTHR43677:SF4">
    <property type="entry name" value="QUINONE OXIDOREDUCTASE-LIKE PROTEIN 2"/>
    <property type="match status" value="1"/>
</dbReference>
<evidence type="ECO:0000313" key="2">
    <source>
        <dbReference type="EMBL" id="NDY90042.1"/>
    </source>
</evidence>
<dbReference type="InterPro" id="IPR013149">
    <property type="entry name" value="ADH-like_C"/>
</dbReference>
<dbReference type="RefSeq" id="WP_163455901.1">
    <property type="nucleotide sequence ID" value="NZ_JAAGOH010000002.1"/>
</dbReference>
<dbReference type="Pfam" id="PF00107">
    <property type="entry name" value="ADH_zinc_N"/>
    <property type="match status" value="1"/>
</dbReference>
<reference evidence="2 3" key="1">
    <citation type="submission" date="2020-02" db="EMBL/GenBank/DDBJ databases">
        <title>Ideonella bacterium strain TBM-1.</title>
        <authorList>
            <person name="Chen W.-M."/>
        </authorList>
    </citation>
    <scope>NUCLEOTIDE SEQUENCE [LARGE SCALE GENOMIC DNA]</scope>
    <source>
        <strain evidence="2 3">TBM-1</strain>
    </source>
</reference>
<dbReference type="GO" id="GO:0016491">
    <property type="term" value="F:oxidoreductase activity"/>
    <property type="evidence" value="ECO:0007669"/>
    <property type="project" value="InterPro"/>
</dbReference>
<name>A0A7C9TI19_9BURK</name>
<sequence length="329" mass="34419">MQAWLCERLDGPEALRWAELPDPEPGPGEVRVRVAAASLNFPDLLITQGKYQARPALPFVPGAEFAGVVDAVGAQVRGWQPGQRVIAIGGTGGLGTQAVVPAERLLPLPAGFPMHEAAAFVFTYGTSHHALIDRGALKAGETVLILGAASGVGTAALQIARQAGARVIAVASTPHKRQACLDLGAQAAIAADPQELRAQVTTLTEGRGVDVVYDAVGGALAEPALRSLAWRGRYLVVGFASGQIPALPFNLALLKGASIVGVFWGDFMRREPQAATQALAALFEGHAQGALRPHLDQVLPLARLPEAFTRMASRQVVGKLVLEIDPALC</sequence>
<dbReference type="Gene3D" id="3.90.180.10">
    <property type="entry name" value="Medium-chain alcohol dehydrogenases, catalytic domain"/>
    <property type="match status" value="1"/>
</dbReference>
<dbReference type="InterPro" id="IPR011032">
    <property type="entry name" value="GroES-like_sf"/>
</dbReference>
<organism evidence="2 3">
    <name type="scientific">Ideonella livida</name>
    <dbReference type="NCBI Taxonomy" id="2707176"/>
    <lineage>
        <taxon>Bacteria</taxon>
        <taxon>Pseudomonadati</taxon>
        <taxon>Pseudomonadota</taxon>
        <taxon>Betaproteobacteria</taxon>
        <taxon>Burkholderiales</taxon>
        <taxon>Sphaerotilaceae</taxon>
        <taxon>Ideonella</taxon>
    </lineage>
</organism>
<evidence type="ECO:0000313" key="3">
    <source>
        <dbReference type="Proteomes" id="UP000484255"/>
    </source>
</evidence>
<dbReference type="SUPFAM" id="SSF51735">
    <property type="entry name" value="NAD(P)-binding Rossmann-fold domains"/>
    <property type="match status" value="1"/>
</dbReference>
<dbReference type="Pfam" id="PF08240">
    <property type="entry name" value="ADH_N"/>
    <property type="match status" value="1"/>
</dbReference>
<gene>
    <name evidence="2" type="ORF">G3A44_02405</name>
</gene>
<dbReference type="InterPro" id="IPR036291">
    <property type="entry name" value="NAD(P)-bd_dom_sf"/>
</dbReference>
<dbReference type="SUPFAM" id="SSF50129">
    <property type="entry name" value="GroES-like"/>
    <property type="match status" value="1"/>
</dbReference>
<dbReference type="Proteomes" id="UP000484255">
    <property type="component" value="Unassembled WGS sequence"/>
</dbReference>
<dbReference type="EMBL" id="JAAGOH010000002">
    <property type="protein sequence ID" value="NDY90042.1"/>
    <property type="molecule type" value="Genomic_DNA"/>
</dbReference>
<protein>
    <submittedName>
        <fullName evidence="2">NADPH:quinone oxidoreductase family protein</fullName>
    </submittedName>
</protein>